<dbReference type="InterPro" id="IPR020568">
    <property type="entry name" value="Ribosomal_Su5_D2-typ_SF"/>
</dbReference>
<evidence type="ECO:0000259" key="2">
    <source>
        <dbReference type="Pfam" id="PF01205"/>
    </source>
</evidence>
<name>A0A2J4JR43_9FIRM</name>
<reference evidence="4 5" key="1">
    <citation type="journal article" date="2017" name="Front. Microbiol.">
        <title>New Insights into the Diversity of the Genus Faecalibacterium.</title>
        <authorList>
            <person name="Benevides L."/>
            <person name="Burman S."/>
            <person name="Martin R."/>
            <person name="Robert V."/>
            <person name="Thomas M."/>
            <person name="Miquel S."/>
            <person name="Chain F."/>
            <person name="Sokol H."/>
            <person name="Bermudez-Humaran L.G."/>
            <person name="Morrison M."/>
            <person name="Langella P."/>
            <person name="Azevedo V.A."/>
            <person name="Chatel J.M."/>
            <person name="Soares S."/>
        </authorList>
    </citation>
    <scope>NUCLEOTIDE SEQUENCE [LARGE SCALE GENOMIC DNA]</scope>
    <source>
        <strain evidence="4 5">CNCM I 4542</strain>
    </source>
</reference>
<dbReference type="InterPro" id="IPR023582">
    <property type="entry name" value="Impact"/>
</dbReference>
<feature type="domain" description="UPF0029" evidence="3">
    <location>
        <begin position="138"/>
        <end position="192"/>
    </location>
</feature>
<protein>
    <submittedName>
        <fullName evidence="4">IMPACT family protein</fullName>
    </submittedName>
</protein>
<dbReference type="InterPro" id="IPR035647">
    <property type="entry name" value="EFG_III/V"/>
</dbReference>
<dbReference type="Proteomes" id="UP000221015">
    <property type="component" value="Unassembled WGS sequence"/>
</dbReference>
<comment type="similarity">
    <text evidence="1">Belongs to the IMPACT family.</text>
</comment>
<dbReference type="RefSeq" id="WP_097781924.1">
    <property type="nucleotide sequence ID" value="NZ_NMTS02000001.1"/>
</dbReference>
<dbReference type="InterPro" id="IPR001498">
    <property type="entry name" value="Impact_N"/>
</dbReference>
<evidence type="ECO:0000259" key="3">
    <source>
        <dbReference type="Pfam" id="PF09186"/>
    </source>
</evidence>
<gene>
    <name evidence="4" type="ORF">CGS50_001520</name>
</gene>
<dbReference type="GO" id="GO:0005737">
    <property type="term" value="C:cytoplasm"/>
    <property type="evidence" value="ECO:0007669"/>
    <property type="project" value="TreeGrafter"/>
</dbReference>
<comment type="caution">
    <text evidence="4">The sequence shown here is derived from an EMBL/GenBank/DDBJ whole genome shotgun (WGS) entry which is preliminary data.</text>
</comment>
<proteinExistence type="inferred from homology"/>
<dbReference type="PANTHER" id="PTHR16301">
    <property type="entry name" value="IMPACT-RELATED"/>
    <property type="match status" value="1"/>
</dbReference>
<dbReference type="GO" id="GO:0006446">
    <property type="term" value="P:regulation of translational initiation"/>
    <property type="evidence" value="ECO:0007669"/>
    <property type="project" value="TreeGrafter"/>
</dbReference>
<sequence>MEDYRTIHGTATGEYEEKKSRFIAALSFADSEEAAVAFLEQVRAANRTARHNVYAYRLREGNRERYSDDGEPAKTAGTPALEVLQHSGLTDLIVVVTRYFGGVLLGTGGLVRAYTTATARALENAEVVTVRSVVELRVTVDYSLYERASLLIDAAGAKQAAPQFTDRVALCWQMPEHTEGPLLEQLRELTRGSAQVTVSDPFYAPF</sequence>
<dbReference type="SUPFAM" id="SSF54980">
    <property type="entry name" value="EF-G C-terminal domain-like"/>
    <property type="match status" value="1"/>
</dbReference>
<dbReference type="EMBL" id="NMTS02000001">
    <property type="protein sequence ID" value="PLK30332.1"/>
    <property type="molecule type" value="Genomic_DNA"/>
</dbReference>
<dbReference type="InterPro" id="IPR015269">
    <property type="entry name" value="UPF0029_Impact_C"/>
</dbReference>
<evidence type="ECO:0000256" key="1">
    <source>
        <dbReference type="ARBA" id="ARBA00007665"/>
    </source>
</evidence>
<dbReference type="AlphaFoldDB" id="A0A2J4JR43"/>
<evidence type="ECO:0000313" key="5">
    <source>
        <dbReference type="Proteomes" id="UP000221015"/>
    </source>
</evidence>
<dbReference type="Pfam" id="PF09186">
    <property type="entry name" value="DUF1949"/>
    <property type="match status" value="1"/>
</dbReference>
<dbReference type="SUPFAM" id="SSF54211">
    <property type="entry name" value="Ribosomal protein S5 domain 2-like"/>
    <property type="match status" value="1"/>
</dbReference>
<dbReference type="Gene3D" id="3.30.230.30">
    <property type="entry name" value="Impact, N-terminal domain"/>
    <property type="match status" value="1"/>
</dbReference>
<dbReference type="InterPro" id="IPR036956">
    <property type="entry name" value="Impact_N_sf"/>
</dbReference>
<evidence type="ECO:0000313" key="4">
    <source>
        <dbReference type="EMBL" id="PLK30332.1"/>
    </source>
</evidence>
<dbReference type="Gene3D" id="3.30.70.240">
    <property type="match status" value="1"/>
</dbReference>
<feature type="domain" description="Impact N-terminal" evidence="2">
    <location>
        <begin position="18"/>
        <end position="122"/>
    </location>
</feature>
<dbReference type="PANTHER" id="PTHR16301:SF20">
    <property type="entry name" value="IMPACT FAMILY MEMBER YIGZ"/>
    <property type="match status" value="1"/>
</dbReference>
<dbReference type="Pfam" id="PF01205">
    <property type="entry name" value="Impact_N"/>
    <property type="match status" value="1"/>
</dbReference>
<accession>A0A2J4JR43</accession>
<organism evidence="4 5">
    <name type="scientific">Faecalibacterium prausnitzii</name>
    <dbReference type="NCBI Taxonomy" id="853"/>
    <lineage>
        <taxon>Bacteria</taxon>
        <taxon>Bacillati</taxon>
        <taxon>Bacillota</taxon>
        <taxon>Clostridia</taxon>
        <taxon>Eubacteriales</taxon>
        <taxon>Oscillospiraceae</taxon>
        <taxon>Faecalibacterium</taxon>
    </lineage>
</organism>